<dbReference type="GO" id="GO:0061709">
    <property type="term" value="P:reticulophagy"/>
    <property type="evidence" value="ECO:0007669"/>
    <property type="project" value="TreeGrafter"/>
</dbReference>
<feature type="domain" description="Protein kinase" evidence="7">
    <location>
        <begin position="13"/>
        <end position="280"/>
    </location>
</feature>
<dbReference type="FunFam" id="1.10.510.10:FF:000493">
    <property type="entry name" value="serine/threonine-protein kinase unc-51 isoform X2"/>
    <property type="match status" value="1"/>
</dbReference>
<dbReference type="GO" id="GO:0005524">
    <property type="term" value="F:ATP binding"/>
    <property type="evidence" value="ECO:0007669"/>
    <property type="project" value="UniProtKB-UniRule"/>
</dbReference>
<accession>A0A158R9A5</accession>
<feature type="region of interest" description="Disordered" evidence="6">
    <location>
        <begin position="992"/>
        <end position="1019"/>
    </location>
</feature>
<evidence type="ECO:0000256" key="4">
    <source>
        <dbReference type="ARBA" id="ARBA00022840"/>
    </source>
</evidence>
<feature type="compositionally biased region" description="Basic and acidic residues" evidence="6">
    <location>
        <begin position="617"/>
        <end position="634"/>
    </location>
</feature>
<dbReference type="PANTHER" id="PTHR24348:SF22">
    <property type="entry name" value="NON-SPECIFIC SERINE_THREONINE PROTEIN KINASE"/>
    <property type="match status" value="1"/>
</dbReference>
<dbReference type="STRING" id="60517.A0A158R9A5"/>
<keyword evidence="3" id="KW-0418">Kinase</keyword>
<evidence type="ECO:0000313" key="10">
    <source>
        <dbReference type="WBParaSite" id="TASK_0000692201-mRNA-1"/>
    </source>
</evidence>
<dbReference type="GO" id="GO:0004674">
    <property type="term" value="F:protein serine/threonine kinase activity"/>
    <property type="evidence" value="ECO:0007669"/>
    <property type="project" value="InterPro"/>
</dbReference>
<dbReference type="PROSITE" id="PS00108">
    <property type="entry name" value="PROTEIN_KINASE_ST"/>
    <property type="match status" value="1"/>
</dbReference>
<dbReference type="Gene3D" id="3.30.200.20">
    <property type="entry name" value="Phosphorylase Kinase, domain 1"/>
    <property type="match status" value="1"/>
</dbReference>
<evidence type="ECO:0000313" key="9">
    <source>
        <dbReference type="Proteomes" id="UP000282613"/>
    </source>
</evidence>
<feature type="binding site" evidence="5">
    <location>
        <position position="43"/>
    </location>
    <ligand>
        <name>ATP</name>
        <dbReference type="ChEBI" id="CHEBI:30616"/>
    </ligand>
</feature>
<keyword evidence="1" id="KW-0808">Transferase</keyword>
<feature type="region of interest" description="Disordered" evidence="6">
    <location>
        <begin position="591"/>
        <end position="640"/>
    </location>
</feature>
<dbReference type="Gene3D" id="1.10.510.10">
    <property type="entry name" value="Transferase(Phosphotransferase) domain 1"/>
    <property type="match status" value="1"/>
</dbReference>
<gene>
    <name evidence="8" type="ORF">TASK_LOCUS6923</name>
</gene>
<dbReference type="GO" id="GO:0000422">
    <property type="term" value="P:autophagy of mitochondrion"/>
    <property type="evidence" value="ECO:0007669"/>
    <property type="project" value="TreeGrafter"/>
</dbReference>
<dbReference type="InterPro" id="IPR017441">
    <property type="entry name" value="Protein_kinase_ATP_BS"/>
</dbReference>
<evidence type="ECO:0000256" key="2">
    <source>
        <dbReference type="ARBA" id="ARBA00022741"/>
    </source>
</evidence>
<dbReference type="GO" id="GO:0010506">
    <property type="term" value="P:regulation of autophagy"/>
    <property type="evidence" value="ECO:0007669"/>
    <property type="project" value="InterPro"/>
</dbReference>
<evidence type="ECO:0000313" key="8">
    <source>
        <dbReference type="EMBL" id="VDK37549.1"/>
    </source>
</evidence>
<evidence type="ECO:0000256" key="5">
    <source>
        <dbReference type="PROSITE-ProRule" id="PRU10141"/>
    </source>
</evidence>
<dbReference type="InterPro" id="IPR045269">
    <property type="entry name" value="Atg1-like"/>
</dbReference>
<feature type="compositionally biased region" description="Pro residues" evidence="6">
    <location>
        <begin position="394"/>
        <end position="405"/>
    </location>
</feature>
<dbReference type="SMART" id="SM00220">
    <property type="entry name" value="S_TKc"/>
    <property type="match status" value="1"/>
</dbReference>
<dbReference type="GO" id="GO:0042594">
    <property type="term" value="P:response to starvation"/>
    <property type="evidence" value="ECO:0007669"/>
    <property type="project" value="TreeGrafter"/>
</dbReference>
<dbReference type="PROSITE" id="PS00107">
    <property type="entry name" value="PROTEIN_KINASE_ATP"/>
    <property type="match status" value="1"/>
</dbReference>
<keyword evidence="4 5" id="KW-0067">ATP-binding</keyword>
<evidence type="ECO:0000256" key="6">
    <source>
        <dbReference type="SAM" id="MobiDB-lite"/>
    </source>
</evidence>
<dbReference type="InterPro" id="IPR011009">
    <property type="entry name" value="Kinase-like_dom_sf"/>
</dbReference>
<dbReference type="AlphaFoldDB" id="A0A158R9A5"/>
<protein>
    <submittedName>
        <fullName evidence="10">Protein kinase domain-containing protein</fullName>
    </submittedName>
</protein>
<dbReference type="GO" id="GO:0034727">
    <property type="term" value="P:piecemeal microautophagy of the nucleus"/>
    <property type="evidence" value="ECO:0007669"/>
    <property type="project" value="TreeGrafter"/>
</dbReference>
<sequence length="1019" mass="111613">MSSNYIRLGIYEYNPADILGSGAFAIVYKGRFRDNKNHKVAIKQMIKGQNVPKSKTLLSKEISVLKDLNHEHIVRLYDHSISNADVYLVMEFCNGGDLSEYLHSKKTLPEETIRHFLIQIGSAMDAMNKRAIMHRDLKPGNILLSYYGDFPSVNEVPGPLITFKLADFGFARFLQDGIMAETMCGSPMYMAPEVLMCQKYDARADIWSMGIIVYQCYVGKAPFFANSPEALKNIYLKTVDLKPKIPRETSSNLRDLLLRMLIRKPADRIDFPSFLSHPFLTTKHISPSDLIPHKPATVPPLPSSVRRLRGTQSPASRATITATARPQFTAPSPNTRGTDLPLPSRGRGRGRSSIADLMPNPTTRSPLGRGSRLVQPTTVPRRDPPGSGGGGISPFPPPLPPPPHPNGGIGEKGEDSSDTSLTPTEDGDEFIEDGLGGSSFLDEARRHVPLSTEGFSALDPCLAEVLQRPRPLATNTAAGGGHFQPCSAAAMDRSLEGYVIVESDGSEIEHDRGTRPLPRHASQLPRRSENPPPHYRASPLPSSDDKSHIPRKFNPVSNGRLQAGRILGAEASSGSDPRSSSRGIPANAHLATVKPPFSNPPGTSAADTKAPFNHASSEVKHRNENTKKSSDVPKKQVMQRSRATPCTYVTEEAARLLAVKAPGLHYLCPLHEPCLLSSSSSVQLQAARDQSGLPGSNEFIDEQLMELGFLVAILAIVASGSLVFSRKLVGLGSNKSIVTLLSFCISTQSEHRQEMQTMTMVLDLCELLAELAERRASALTDCTTITTASKQAESNLENSGTAPPGVSNESHPSTKLKLVPEAQRQVLIVEQLVLYRRILYYLEYVFAQVRKAVAEHRLQPTPTAKKRLTDCNALYHRCYIRLCQLSRLSRREDLLEPVGRHLSCITANRLIFNYALDQCFAAEMDDYIGELGLALQRYRAAITLIHGLCQHATSEYDKSLLAECLRMIQDRHATLWAYVVGGGCSAREEDAERGGPHCGVRSLPTPSQKTAAAAAVTSR</sequence>
<evidence type="ECO:0000256" key="3">
    <source>
        <dbReference type="ARBA" id="ARBA00022777"/>
    </source>
</evidence>
<keyword evidence="9" id="KW-1185">Reference proteome</keyword>
<dbReference type="PROSITE" id="PS50011">
    <property type="entry name" value="PROTEIN_KINASE_DOM"/>
    <property type="match status" value="1"/>
</dbReference>
<dbReference type="Proteomes" id="UP000282613">
    <property type="component" value="Unassembled WGS sequence"/>
</dbReference>
<dbReference type="WBParaSite" id="TASK_0000692201-mRNA-1">
    <property type="protein sequence ID" value="TASK_0000692201-mRNA-1"/>
    <property type="gene ID" value="TASK_0000692201"/>
</dbReference>
<name>A0A158R9A5_TAEAS</name>
<dbReference type="InterPro" id="IPR008271">
    <property type="entry name" value="Ser/Thr_kinase_AS"/>
</dbReference>
<reference evidence="8 9" key="2">
    <citation type="submission" date="2018-11" db="EMBL/GenBank/DDBJ databases">
        <authorList>
            <consortium name="Pathogen Informatics"/>
        </authorList>
    </citation>
    <scope>NUCLEOTIDE SEQUENCE [LARGE SCALE GENOMIC DNA]</scope>
</reference>
<dbReference type="GO" id="GO:0000045">
    <property type="term" value="P:autophagosome assembly"/>
    <property type="evidence" value="ECO:0007669"/>
    <property type="project" value="TreeGrafter"/>
</dbReference>
<dbReference type="OrthoDB" id="346907at2759"/>
<dbReference type="EMBL" id="UYRS01018551">
    <property type="protein sequence ID" value="VDK37549.1"/>
    <property type="molecule type" value="Genomic_DNA"/>
</dbReference>
<dbReference type="GO" id="GO:0005829">
    <property type="term" value="C:cytosol"/>
    <property type="evidence" value="ECO:0007669"/>
    <property type="project" value="TreeGrafter"/>
</dbReference>
<evidence type="ECO:0000259" key="7">
    <source>
        <dbReference type="PROSITE" id="PS50011"/>
    </source>
</evidence>
<feature type="region of interest" description="Disordered" evidence="6">
    <location>
        <begin position="505"/>
        <end position="561"/>
    </location>
</feature>
<dbReference type="GO" id="GO:0005776">
    <property type="term" value="C:autophagosome"/>
    <property type="evidence" value="ECO:0007669"/>
    <property type="project" value="TreeGrafter"/>
</dbReference>
<reference evidence="10" key="1">
    <citation type="submission" date="2016-04" db="UniProtKB">
        <authorList>
            <consortium name="WormBaseParasite"/>
        </authorList>
    </citation>
    <scope>IDENTIFICATION</scope>
</reference>
<feature type="region of interest" description="Disordered" evidence="6">
    <location>
        <begin position="290"/>
        <end position="437"/>
    </location>
</feature>
<dbReference type="GO" id="GO:0034045">
    <property type="term" value="C:phagophore assembly site membrane"/>
    <property type="evidence" value="ECO:0007669"/>
    <property type="project" value="TreeGrafter"/>
</dbReference>
<proteinExistence type="predicted"/>
<evidence type="ECO:0000256" key="1">
    <source>
        <dbReference type="ARBA" id="ARBA00022679"/>
    </source>
</evidence>
<keyword evidence="2 5" id="KW-0547">Nucleotide-binding</keyword>
<feature type="compositionally biased region" description="Polar residues" evidence="6">
    <location>
        <begin position="310"/>
        <end position="337"/>
    </location>
</feature>
<organism evidence="10">
    <name type="scientific">Taenia asiatica</name>
    <name type="common">Asian tapeworm</name>
    <dbReference type="NCBI Taxonomy" id="60517"/>
    <lineage>
        <taxon>Eukaryota</taxon>
        <taxon>Metazoa</taxon>
        <taxon>Spiralia</taxon>
        <taxon>Lophotrochozoa</taxon>
        <taxon>Platyhelminthes</taxon>
        <taxon>Cestoda</taxon>
        <taxon>Eucestoda</taxon>
        <taxon>Cyclophyllidea</taxon>
        <taxon>Taeniidae</taxon>
        <taxon>Taenia</taxon>
    </lineage>
</organism>
<dbReference type="SUPFAM" id="SSF56112">
    <property type="entry name" value="Protein kinase-like (PK-like)"/>
    <property type="match status" value="1"/>
</dbReference>
<dbReference type="InterPro" id="IPR000719">
    <property type="entry name" value="Prot_kinase_dom"/>
</dbReference>
<feature type="region of interest" description="Disordered" evidence="6">
    <location>
        <begin position="790"/>
        <end position="813"/>
    </location>
</feature>
<dbReference type="Pfam" id="PF00069">
    <property type="entry name" value="Pkinase"/>
    <property type="match status" value="1"/>
</dbReference>
<dbReference type="PANTHER" id="PTHR24348">
    <property type="entry name" value="SERINE/THREONINE-PROTEIN KINASE UNC-51-RELATED"/>
    <property type="match status" value="1"/>
</dbReference>